<evidence type="ECO:0000313" key="2">
    <source>
        <dbReference type="EMBL" id="OAQ23399.1"/>
    </source>
</evidence>
<dbReference type="InterPro" id="IPR001810">
    <property type="entry name" value="F-box_dom"/>
</dbReference>
<gene>
    <name evidence="2" type="ORF">K457DRAFT_142762</name>
</gene>
<evidence type="ECO:0000259" key="1">
    <source>
        <dbReference type="Pfam" id="PF12937"/>
    </source>
</evidence>
<accession>A0A197JG61</accession>
<dbReference type="InterPro" id="IPR036047">
    <property type="entry name" value="F-box-like_dom_sf"/>
</dbReference>
<feature type="domain" description="F-box" evidence="1">
    <location>
        <begin position="7"/>
        <end position="42"/>
    </location>
</feature>
<sequence length="725" mass="81936">MSVFEIPELAHLIASYLNPYDLNRCVRVNKTWHTRYIPFLWHAVPPTSSDDVDEPKDLDLVALRLYMSWNAFRRIVIEDYQYSLRHGDDGGTGGERGGGGDGVLPTLSRYGHWIRKLNISQADISRFIPEITQNKFNNNTSNGSSSNNSSTSSYDDPFVGFGLSRLGAAFSMSGSALSQSMAGGGVDHDLMSLHSAGHFDDGFVPPNPSRKATNIRTATTTSSTAVAPEPSDKKLLHHLLARCPNLQSLELRTWDDDDSEENRAFWKAIATDVVPRLQELCVNRFNIAHYTRTSPFTVPLLLAHCSSKMQTLKLEVFAPLSQLSSPIRRARRGRNIEVPDPEPDMDDSPLTGIKELSVVSKHEAPYPPSWLLFLTRCVNLERLEVTRILPTWYGALRGCVNLRSLAVREVSTACVQFIADALRSSFLLLDEIEILQDYDDLEKGAVADMISACRAGWKLVIIPTLDTAAAEALVMHCPTLERLELKRSAGLTSLQMQQILSTSPRLTIFDTMYDNGDEMEGDWIPPVVTKFAVQDFIDLDPNTKTLKPWACESTLKVFAAKLTGIPRPDITEDFLGLPRQRKLQETHPGQSQELQGRVYERFARFTHLEELKLGHDDRDWENEENYVEDAYRDTVYNDVDFQYECMELTLKSGLGLLEGLKDMKTICFMRMATRVGREEIKWMVKSWPQLEYISGLDVEDTEEEAAEWLKEKHPDITIVPYTIDY</sequence>
<dbReference type="Pfam" id="PF12937">
    <property type="entry name" value="F-box-like"/>
    <property type="match status" value="1"/>
</dbReference>
<dbReference type="SUPFAM" id="SSF81383">
    <property type="entry name" value="F-box domain"/>
    <property type="match status" value="1"/>
</dbReference>
<dbReference type="SUPFAM" id="SSF52047">
    <property type="entry name" value="RNI-like"/>
    <property type="match status" value="1"/>
</dbReference>
<dbReference type="OrthoDB" id="2371404at2759"/>
<evidence type="ECO:0000313" key="3">
    <source>
        <dbReference type="Proteomes" id="UP000078512"/>
    </source>
</evidence>
<dbReference type="AlphaFoldDB" id="A0A197JG61"/>
<reference evidence="2 3" key="1">
    <citation type="submission" date="2016-05" db="EMBL/GenBank/DDBJ databases">
        <title>Genome sequencing reveals origins of a unique bacterial endosymbiosis in the earliest lineages of terrestrial Fungi.</title>
        <authorList>
            <consortium name="DOE Joint Genome Institute"/>
            <person name="Uehling J."/>
            <person name="Gryganskyi A."/>
            <person name="Hameed K."/>
            <person name="Tschaplinski T."/>
            <person name="Misztal P."/>
            <person name="Wu S."/>
            <person name="Desiro A."/>
            <person name="Vande Pol N."/>
            <person name="Du Z.-Y."/>
            <person name="Zienkiewicz A."/>
            <person name="Zienkiewicz K."/>
            <person name="Morin E."/>
            <person name="Tisserant E."/>
            <person name="Splivallo R."/>
            <person name="Hainaut M."/>
            <person name="Henrissat B."/>
            <person name="Ohm R."/>
            <person name="Kuo A."/>
            <person name="Yan J."/>
            <person name="Lipzen A."/>
            <person name="Nolan M."/>
            <person name="Labutti K."/>
            <person name="Barry K."/>
            <person name="Goldstein A."/>
            <person name="Labbe J."/>
            <person name="Schadt C."/>
            <person name="Tuskan G."/>
            <person name="Grigoriev I."/>
            <person name="Martin F."/>
            <person name="Vilgalys R."/>
            <person name="Bonito G."/>
        </authorList>
    </citation>
    <scope>NUCLEOTIDE SEQUENCE [LARGE SCALE GENOMIC DNA]</scope>
    <source>
        <strain evidence="2 3">AG-77</strain>
    </source>
</reference>
<organism evidence="2 3">
    <name type="scientific">Linnemannia elongata AG-77</name>
    <dbReference type="NCBI Taxonomy" id="1314771"/>
    <lineage>
        <taxon>Eukaryota</taxon>
        <taxon>Fungi</taxon>
        <taxon>Fungi incertae sedis</taxon>
        <taxon>Mucoromycota</taxon>
        <taxon>Mortierellomycotina</taxon>
        <taxon>Mortierellomycetes</taxon>
        <taxon>Mortierellales</taxon>
        <taxon>Mortierellaceae</taxon>
        <taxon>Linnemannia</taxon>
    </lineage>
</organism>
<proteinExistence type="predicted"/>
<protein>
    <recommendedName>
        <fullName evidence="1">F-box domain-containing protein</fullName>
    </recommendedName>
</protein>
<keyword evidence="3" id="KW-1185">Reference proteome</keyword>
<dbReference type="Proteomes" id="UP000078512">
    <property type="component" value="Unassembled WGS sequence"/>
</dbReference>
<dbReference type="InterPro" id="IPR032675">
    <property type="entry name" value="LRR_dom_sf"/>
</dbReference>
<name>A0A197JG61_9FUNG</name>
<dbReference type="Gene3D" id="3.80.10.10">
    <property type="entry name" value="Ribonuclease Inhibitor"/>
    <property type="match status" value="1"/>
</dbReference>
<dbReference type="EMBL" id="KV442120">
    <property type="protein sequence ID" value="OAQ23399.1"/>
    <property type="molecule type" value="Genomic_DNA"/>
</dbReference>